<sequence length="574" mass="60466">MTSALVLIGSFDSSGSEAASRNIALGETLARHADVWCVGDDLDLLPDSPEGGPTYMHWRHYLADETLSRLSRLHLADRDTAGGILFQALRARPGALMIFTDTLFEAFVDDFKRRGEWPHGFANLLVATYDEEGDVLAEALVNRRRFTDGLAAAMPALKPAADLADGVFTASPHIASLLAAEGVSTTVLKAPPLAPQKRRAPNAVREIVIACTETSSALQAAVDAIRRLGWAVRLTSAPHAPGLAGATIAVHLHADPAPAWSPFVRTAAEAGVPLVHASPHMPSDVGVRIDHADAHHQLVAAIGALASDASLAEARATTLHAWLSGLTNTDDVTRLLSALKTPASTQAEAPVAVKATGAVTLSQVPPKGRTMLIGAAPGPAVMANIWPDADAITSPRFAAAALAKRLGETTGLPVPGLLARLGFEAPVIGTDADLQHQRNGLRAIDTVSCAAAPWQGGAVLLLQPSVATGDASWRACAEGGTLWMLDHRGLAIRCLLLAGGDRPVYFENRGETSVRIASMDRTFDLPPGTQDTVAVDTCGLAEFRLRLIHSAEGQVSPQAQMTRWLANTGLWMTR</sequence>
<organism evidence="1 2">
    <name type="scientific">Gimibacter soli</name>
    <dbReference type="NCBI Taxonomy" id="3024400"/>
    <lineage>
        <taxon>Bacteria</taxon>
        <taxon>Pseudomonadati</taxon>
        <taxon>Pseudomonadota</taxon>
        <taxon>Alphaproteobacteria</taxon>
        <taxon>Kordiimonadales</taxon>
        <taxon>Temperatibacteraceae</taxon>
        <taxon>Gimibacter</taxon>
    </lineage>
</organism>
<keyword evidence="2" id="KW-1185">Reference proteome</keyword>
<proteinExistence type="predicted"/>
<dbReference type="AlphaFoldDB" id="A0AAE9XUA6"/>
<reference evidence="1" key="1">
    <citation type="submission" date="2023-01" db="EMBL/GenBank/DDBJ databases">
        <title>The genome sequence of Kordiimonadaceae bacterium 6D33.</title>
        <authorList>
            <person name="Liu Y."/>
        </authorList>
    </citation>
    <scope>NUCLEOTIDE SEQUENCE</scope>
    <source>
        <strain evidence="1">6D33</strain>
    </source>
</reference>
<name>A0AAE9XUA6_9PROT</name>
<dbReference type="RefSeq" id="WP_289504882.1">
    <property type="nucleotide sequence ID" value="NZ_CP116805.1"/>
</dbReference>
<gene>
    <name evidence="1" type="ORF">PH603_05010</name>
</gene>
<protein>
    <submittedName>
        <fullName evidence="1">Uncharacterized protein</fullName>
    </submittedName>
</protein>
<evidence type="ECO:0000313" key="2">
    <source>
        <dbReference type="Proteomes" id="UP001217500"/>
    </source>
</evidence>
<dbReference type="Proteomes" id="UP001217500">
    <property type="component" value="Chromosome"/>
</dbReference>
<accession>A0AAE9XUA6</accession>
<dbReference type="EMBL" id="CP116805">
    <property type="protein sequence ID" value="WCL55116.1"/>
    <property type="molecule type" value="Genomic_DNA"/>
</dbReference>
<evidence type="ECO:0000313" key="1">
    <source>
        <dbReference type="EMBL" id="WCL55116.1"/>
    </source>
</evidence>
<dbReference type="KEGG" id="gso:PH603_05010"/>